<keyword evidence="4" id="KW-0997">Cell inner membrane</keyword>
<feature type="transmembrane region" description="Helical" evidence="8">
    <location>
        <begin position="89"/>
        <end position="111"/>
    </location>
</feature>
<dbReference type="Pfam" id="PF02653">
    <property type="entry name" value="BPD_transp_2"/>
    <property type="match status" value="1"/>
</dbReference>
<feature type="transmembrane region" description="Helical" evidence="8">
    <location>
        <begin position="209"/>
        <end position="228"/>
    </location>
</feature>
<keyword evidence="2" id="KW-0813">Transport</keyword>
<dbReference type="InterPro" id="IPR001851">
    <property type="entry name" value="ABC_transp_permease"/>
</dbReference>
<evidence type="ECO:0000313" key="10">
    <source>
        <dbReference type="Proteomes" id="UP000823900"/>
    </source>
</evidence>
<dbReference type="PANTHER" id="PTHR32196">
    <property type="entry name" value="ABC TRANSPORTER PERMEASE PROTEIN YPHD-RELATED-RELATED"/>
    <property type="match status" value="1"/>
</dbReference>
<evidence type="ECO:0000256" key="7">
    <source>
        <dbReference type="ARBA" id="ARBA00023136"/>
    </source>
</evidence>
<keyword evidence="3" id="KW-1003">Cell membrane</keyword>
<organism evidence="9 10">
    <name type="scientific">Candidatus Lachnoclostridium stercoravium</name>
    <dbReference type="NCBI Taxonomy" id="2838633"/>
    <lineage>
        <taxon>Bacteria</taxon>
        <taxon>Bacillati</taxon>
        <taxon>Bacillota</taxon>
        <taxon>Clostridia</taxon>
        <taxon>Lachnospirales</taxon>
        <taxon>Lachnospiraceae</taxon>
    </lineage>
</organism>
<reference evidence="9" key="2">
    <citation type="submission" date="2021-04" db="EMBL/GenBank/DDBJ databases">
        <authorList>
            <person name="Gilroy R."/>
        </authorList>
    </citation>
    <scope>NUCLEOTIDE SEQUENCE</scope>
    <source>
        <strain evidence="9">CHK178-16964</strain>
    </source>
</reference>
<feature type="transmembrane region" description="Helical" evidence="8">
    <location>
        <begin position="157"/>
        <end position="178"/>
    </location>
</feature>
<reference evidence="9" key="1">
    <citation type="journal article" date="2021" name="PeerJ">
        <title>Extensive microbial diversity within the chicken gut microbiome revealed by metagenomics and culture.</title>
        <authorList>
            <person name="Gilroy R."/>
            <person name="Ravi A."/>
            <person name="Getino M."/>
            <person name="Pursley I."/>
            <person name="Horton D.L."/>
            <person name="Alikhan N.F."/>
            <person name="Baker D."/>
            <person name="Gharbi K."/>
            <person name="Hall N."/>
            <person name="Watson M."/>
            <person name="Adriaenssens E.M."/>
            <person name="Foster-Nyarko E."/>
            <person name="Jarju S."/>
            <person name="Secka A."/>
            <person name="Antonio M."/>
            <person name="Oren A."/>
            <person name="Chaudhuri R.R."/>
            <person name="La Ragione R."/>
            <person name="Hildebrand F."/>
            <person name="Pallen M.J."/>
        </authorList>
    </citation>
    <scope>NUCLEOTIDE SEQUENCE</scope>
    <source>
        <strain evidence="9">CHK178-16964</strain>
    </source>
</reference>
<name>A0A9D2HKH6_9FIRM</name>
<dbReference type="GO" id="GO:0005886">
    <property type="term" value="C:plasma membrane"/>
    <property type="evidence" value="ECO:0007669"/>
    <property type="project" value="UniProtKB-SubCell"/>
</dbReference>
<comment type="subcellular location">
    <subcellularLocation>
        <location evidence="1">Cell membrane</location>
        <topology evidence="1">Multi-pass membrane protein</topology>
    </subcellularLocation>
</comment>
<evidence type="ECO:0000256" key="5">
    <source>
        <dbReference type="ARBA" id="ARBA00022692"/>
    </source>
</evidence>
<sequence length="371" mass="39555">MKIFKKILSKYSRVLLLLLIIAVLAVLKPEAFWNWSNITTVVFQQAPFTMLMSFGMTLAIITKGIDKSMGSVLVLSNVIAATLVKNNQILLGVMVALAIGIVCGVCNGLLITKAGIPPFVATYGIDFIALGLAYVYTGGVSIYGFSDSFRKISTFSIGGITSLAVITFVILLGLQFMMSCTTFGRGIFSTGTNFNATVLSGIDAGKTIIIVYVINGILAAVTGILYMARLNAADPGISGNFTLDSIAATLIGGNSFIGGEGSIANAAVGALIIVFIRNGMNILGVETTWQQAAIGFVILASIGKEERLIIITLIIQTSGQPRTNCAVLQKSWRNGSIREAEKPSYASQWPDFQQTARQTEFSMNRKQTGSL</sequence>
<dbReference type="CDD" id="cd06579">
    <property type="entry name" value="TM_PBP1_transp_AraH_like"/>
    <property type="match status" value="1"/>
</dbReference>
<evidence type="ECO:0000313" key="9">
    <source>
        <dbReference type="EMBL" id="HJA72440.1"/>
    </source>
</evidence>
<dbReference type="AlphaFoldDB" id="A0A9D2HKH6"/>
<protein>
    <submittedName>
        <fullName evidence="9">ABC transporter permease</fullName>
    </submittedName>
</protein>
<proteinExistence type="predicted"/>
<feature type="transmembrane region" description="Helical" evidence="8">
    <location>
        <begin position="41"/>
        <end position="61"/>
    </location>
</feature>
<gene>
    <name evidence="9" type="ORF">IAA07_12860</name>
</gene>
<evidence type="ECO:0000256" key="4">
    <source>
        <dbReference type="ARBA" id="ARBA00022519"/>
    </source>
</evidence>
<dbReference type="EMBL" id="DWZA01000105">
    <property type="protein sequence ID" value="HJA72440.1"/>
    <property type="molecule type" value="Genomic_DNA"/>
</dbReference>
<evidence type="ECO:0000256" key="6">
    <source>
        <dbReference type="ARBA" id="ARBA00022989"/>
    </source>
</evidence>
<comment type="caution">
    <text evidence="9">The sequence shown here is derived from an EMBL/GenBank/DDBJ whole genome shotgun (WGS) entry which is preliminary data.</text>
</comment>
<evidence type="ECO:0000256" key="8">
    <source>
        <dbReference type="SAM" id="Phobius"/>
    </source>
</evidence>
<keyword evidence="7 8" id="KW-0472">Membrane</keyword>
<dbReference type="PANTHER" id="PTHR32196:SF21">
    <property type="entry name" value="ABC TRANSPORTER PERMEASE PROTEIN YPHD-RELATED"/>
    <property type="match status" value="1"/>
</dbReference>
<dbReference type="GO" id="GO:0022857">
    <property type="term" value="F:transmembrane transporter activity"/>
    <property type="evidence" value="ECO:0007669"/>
    <property type="project" value="InterPro"/>
</dbReference>
<keyword evidence="6 8" id="KW-1133">Transmembrane helix</keyword>
<dbReference type="Proteomes" id="UP000823900">
    <property type="component" value="Unassembled WGS sequence"/>
</dbReference>
<evidence type="ECO:0000256" key="1">
    <source>
        <dbReference type="ARBA" id="ARBA00004651"/>
    </source>
</evidence>
<evidence type="ECO:0000256" key="3">
    <source>
        <dbReference type="ARBA" id="ARBA00022475"/>
    </source>
</evidence>
<keyword evidence="5 8" id="KW-0812">Transmembrane</keyword>
<feature type="transmembrane region" description="Helical" evidence="8">
    <location>
        <begin position="123"/>
        <end position="145"/>
    </location>
</feature>
<accession>A0A9D2HKH6</accession>
<evidence type="ECO:0000256" key="2">
    <source>
        <dbReference type="ARBA" id="ARBA00022448"/>
    </source>
</evidence>